<dbReference type="Gene3D" id="1.10.8.430">
    <property type="entry name" value="Helical domain of apoptotic protease-activating factors"/>
    <property type="match status" value="1"/>
</dbReference>
<organism evidence="4 5">
    <name type="scientific">Brassica rapa subsp. trilocularis</name>
    <dbReference type="NCBI Taxonomy" id="1813537"/>
    <lineage>
        <taxon>Eukaryota</taxon>
        <taxon>Viridiplantae</taxon>
        <taxon>Streptophyta</taxon>
        <taxon>Embryophyta</taxon>
        <taxon>Tracheophyta</taxon>
        <taxon>Spermatophyta</taxon>
        <taxon>Magnoliopsida</taxon>
        <taxon>eudicotyledons</taxon>
        <taxon>Gunneridae</taxon>
        <taxon>Pentapetalae</taxon>
        <taxon>rosids</taxon>
        <taxon>malvids</taxon>
        <taxon>Brassicales</taxon>
        <taxon>Brassicaceae</taxon>
        <taxon>Brassiceae</taxon>
        <taxon>Brassica</taxon>
    </lineage>
</organism>
<dbReference type="InterPro" id="IPR042197">
    <property type="entry name" value="Apaf_helical"/>
</dbReference>
<name>A0ABQ7L894_BRACM</name>
<dbReference type="PANTHER" id="PTHR11017">
    <property type="entry name" value="LEUCINE-RICH REPEAT-CONTAINING PROTEIN"/>
    <property type="match status" value="1"/>
</dbReference>
<proteinExistence type="predicted"/>
<dbReference type="InterPro" id="IPR032675">
    <property type="entry name" value="LRR_dom_sf"/>
</dbReference>
<dbReference type="SUPFAM" id="SSF52540">
    <property type="entry name" value="P-loop containing nucleoside triphosphate hydrolases"/>
    <property type="match status" value="1"/>
</dbReference>
<dbReference type="Pfam" id="PF23282">
    <property type="entry name" value="WHD_ROQ1"/>
    <property type="match status" value="1"/>
</dbReference>
<gene>
    <name evidence="4" type="primary">A09p017140.1_BraROA</name>
    <name evidence="4" type="ORF">IGI04_034279</name>
</gene>
<evidence type="ECO:0000256" key="2">
    <source>
        <dbReference type="ARBA" id="ARBA00022737"/>
    </source>
</evidence>
<dbReference type="Proteomes" id="UP000823674">
    <property type="component" value="Chromosome A09"/>
</dbReference>
<dbReference type="InterPro" id="IPR036390">
    <property type="entry name" value="WH_DNA-bd_sf"/>
</dbReference>
<dbReference type="Gene3D" id="3.40.50.300">
    <property type="entry name" value="P-loop containing nucleotide triphosphate hydrolases"/>
    <property type="match status" value="1"/>
</dbReference>
<keyword evidence="1" id="KW-0433">Leucine-rich repeat</keyword>
<dbReference type="SUPFAM" id="SSF52058">
    <property type="entry name" value="L domain-like"/>
    <property type="match status" value="2"/>
</dbReference>
<dbReference type="PANTHER" id="PTHR11017:SF309">
    <property type="entry name" value="DISEASE RESISTANCE PROTEIN (TIR-NBS-LRR CLASS) FAMILY"/>
    <property type="match status" value="1"/>
</dbReference>
<dbReference type="Gene3D" id="3.80.10.10">
    <property type="entry name" value="Ribonuclease Inhibitor"/>
    <property type="match status" value="3"/>
</dbReference>
<keyword evidence="5" id="KW-1185">Reference proteome</keyword>
<reference evidence="4 5" key="1">
    <citation type="submission" date="2021-03" db="EMBL/GenBank/DDBJ databases">
        <authorList>
            <person name="King G.J."/>
            <person name="Bancroft I."/>
            <person name="Baten A."/>
            <person name="Bloomfield J."/>
            <person name="Borpatragohain P."/>
            <person name="He Z."/>
            <person name="Irish N."/>
            <person name="Irwin J."/>
            <person name="Liu K."/>
            <person name="Mauleon R.P."/>
            <person name="Moore J."/>
            <person name="Morris R."/>
            <person name="Ostergaard L."/>
            <person name="Wang B."/>
            <person name="Wells R."/>
        </authorList>
    </citation>
    <scope>NUCLEOTIDE SEQUENCE [LARGE SCALE GENOMIC DNA]</scope>
    <source>
        <strain evidence="4">R-o-18</strain>
        <tissue evidence="4">Leaf</tissue>
    </source>
</reference>
<dbReference type="Pfam" id="PF07725">
    <property type="entry name" value="LRR_3"/>
    <property type="match status" value="2"/>
</dbReference>
<evidence type="ECO:0000259" key="3">
    <source>
        <dbReference type="Pfam" id="PF23282"/>
    </source>
</evidence>
<dbReference type="InterPro" id="IPR011713">
    <property type="entry name" value="Leu-rich_rpt_3"/>
</dbReference>
<dbReference type="EMBL" id="JADBGQ010000008">
    <property type="protein sequence ID" value="KAG5382809.1"/>
    <property type="molecule type" value="Genomic_DNA"/>
</dbReference>
<keyword evidence="2" id="KW-0677">Repeat</keyword>
<protein>
    <recommendedName>
        <fullName evidence="3">Disease resistance protein Roq1-like winged-helix domain-containing protein</fullName>
    </recommendedName>
</protein>
<accession>A0ABQ7L894</accession>
<evidence type="ECO:0000313" key="5">
    <source>
        <dbReference type="Proteomes" id="UP000823674"/>
    </source>
</evidence>
<dbReference type="InterPro" id="IPR027417">
    <property type="entry name" value="P-loop_NTPase"/>
</dbReference>
<dbReference type="SUPFAM" id="SSF46785">
    <property type="entry name" value="Winged helix' DNA-binding domain"/>
    <property type="match status" value="1"/>
</dbReference>
<dbReference type="InterPro" id="IPR058192">
    <property type="entry name" value="WHD_ROQ1-like"/>
</dbReference>
<sequence>MMLAITGPAGIGKTTIARALQSQISNRFQLTCFVDNLRENNHSGFDEHGWKLRLQEQFLSNLLNLALKILCRYAFGNNSHNQGFEKLVPRVTKLCDNLPLGLSVVGSSLRGKEADEWEEVLSSLETNLDRDSGTILDRDIDDVLRVGYESLDENEQTLFLHIAVFFNYKSWNLVNTMFDDSDLDVKHGLKILVNRSLIKETIGYEHRIVMHRLLEQMGKKAIQKQDPWKRRILMNAREICDVLQHAKGTWNVLGISFDVSRINELSISKKAFKRMTDLRFLKIYKRQYDGNDRMHIPEEIQFPCGLRLLDWEAYPSKCLPPTFNPQYLVELSMKNSKLEKLWEGIKPLANLQKVDFSGSVHLKELPDLSNATNLEKLDLIGCESLVEIPSSCSNLHKLQKLWVSGCINLQVIPARMNLASLDEVFMRGCSRLKNIPVMSTNIRKLCISETAVEDVPASTKLLTRLTSLSINKGGKLKRLTYLPKNVTDLDLSYSDIQKISDSIKALHQLRNLNLAGCTRLASLPKLPGSVKTIIAEDCESLETVSSSLNTPNAWLNFINCFKLRTEVPEEFDHRGRGTSLTIRPDGNPYSGFVVCVVISPKQQEFSFSQLKCRRIGVAQDDFYPVEMLVYVGEVHKFRREHLFVFDSRFLEFYPSDMSREIVLELSSNSNDFDIIDCGARILTDENGSNECGLNDQVLEEETELESREAFEDSIEHTNEVVCYSEEVDGGKRTDCWSWLFLCFVGNIAGEDFLRWSNEAKVIKKIARDVSDKLNATPSRDFDGMVGLEPHLREMESFDLDVKYGLKVLENRSLIELYNKKETINMHRLLQQVGIKAIHKQERWKRRILIDAPEICDVLELAKGTRFVSGISFDISDVDEVSISPSAFKRMPKLRFLRVYKSKEGGNDVIHIPEEMEFPRSLRLLEWKAYPNKYLPPTFHPEYLVKLDMQGSQLEYLWQGTQPLTNLKEIDLQRSFHLKELPDLSNATNLKGMYLSYCQSLVEFPPSCSSLDKLKDLWMDHCTNLQVIPAHMKLASLKRVSMKGCSRLRHIPFMSTNIRQMDISETAVEDVPASTSICARPMIYSMIGCQKLKEITHLPLYITELDLRKSSVEKIPDCIKDLRLLLKLKISGCRKLTSLPELPSQLMLLSANDCESLEEVASPFHNPNANMSFTNCFRLRQQAIIQQWFCLGSAFLPGRQVPPEFDHRARGSSLTIPDSSFTRFKVCLVLLPNNQIKEDRSSQLLCRRVVNGDLANSDDKSFYFNISRCRAEHLFIFPSGLFEEDEGLPDEVHREIVFEFSSKYNDFDVVECGAKFLTDENSYESESDQAATTIASFMGAMNVDPTPIIASLMRYESMMAEQSDERATVQLFIVNVDNQHTTSCCRNISSLVSSVYSRY</sequence>
<dbReference type="InterPro" id="IPR044974">
    <property type="entry name" value="Disease_R_plants"/>
</dbReference>
<evidence type="ECO:0000313" key="4">
    <source>
        <dbReference type="EMBL" id="KAG5382809.1"/>
    </source>
</evidence>
<evidence type="ECO:0000256" key="1">
    <source>
        <dbReference type="ARBA" id="ARBA00022614"/>
    </source>
</evidence>
<comment type="caution">
    <text evidence="4">The sequence shown here is derived from an EMBL/GenBank/DDBJ whole genome shotgun (WGS) entry which is preliminary data.</text>
</comment>
<feature type="domain" description="Disease resistance protein Roq1-like winged-helix" evidence="3">
    <location>
        <begin position="152"/>
        <end position="225"/>
    </location>
</feature>
<dbReference type="PRINTS" id="PR00364">
    <property type="entry name" value="DISEASERSIST"/>
</dbReference>